<keyword evidence="3 5" id="KW-1133">Transmembrane helix</keyword>
<evidence type="ECO:0000313" key="7">
    <source>
        <dbReference type="Proteomes" id="UP000241818"/>
    </source>
</evidence>
<protein>
    <recommendedName>
        <fullName evidence="8">Major facilitator superfamily (MFS) profile domain-containing protein</fullName>
    </recommendedName>
</protein>
<dbReference type="InParanoid" id="A0A2T3ATA4"/>
<proteinExistence type="predicted"/>
<keyword evidence="2 5" id="KW-0812">Transmembrane</keyword>
<reference evidence="6 7" key="1">
    <citation type="journal article" date="2018" name="New Phytol.">
        <title>Comparative genomics and transcriptomics depict ericoid mycorrhizal fungi as versatile saprotrophs and plant mutualists.</title>
        <authorList>
            <person name="Martino E."/>
            <person name="Morin E."/>
            <person name="Grelet G.A."/>
            <person name="Kuo A."/>
            <person name="Kohler A."/>
            <person name="Daghino S."/>
            <person name="Barry K.W."/>
            <person name="Cichocki N."/>
            <person name="Clum A."/>
            <person name="Dockter R.B."/>
            <person name="Hainaut M."/>
            <person name="Kuo R.C."/>
            <person name="LaButti K."/>
            <person name="Lindahl B.D."/>
            <person name="Lindquist E.A."/>
            <person name="Lipzen A."/>
            <person name="Khouja H.R."/>
            <person name="Magnuson J."/>
            <person name="Murat C."/>
            <person name="Ohm R.A."/>
            <person name="Singer S.W."/>
            <person name="Spatafora J.W."/>
            <person name="Wang M."/>
            <person name="Veneault-Fourrey C."/>
            <person name="Henrissat B."/>
            <person name="Grigoriev I.V."/>
            <person name="Martin F.M."/>
            <person name="Perotto S."/>
        </authorList>
    </citation>
    <scope>NUCLEOTIDE SEQUENCE [LARGE SCALE GENOMIC DNA]</scope>
    <source>
        <strain evidence="6 7">ATCC 22711</strain>
    </source>
</reference>
<keyword evidence="4 5" id="KW-0472">Membrane</keyword>
<dbReference type="AlphaFoldDB" id="A0A2T3ATA4"/>
<feature type="transmembrane region" description="Helical" evidence="5">
    <location>
        <begin position="436"/>
        <end position="462"/>
    </location>
</feature>
<dbReference type="GO" id="GO:0005886">
    <property type="term" value="C:plasma membrane"/>
    <property type="evidence" value="ECO:0007669"/>
    <property type="project" value="TreeGrafter"/>
</dbReference>
<keyword evidence="7" id="KW-1185">Reference proteome</keyword>
<dbReference type="STRING" id="857342.A0A2T3ATA4"/>
<feature type="transmembrane region" description="Helical" evidence="5">
    <location>
        <begin position="61"/>
        <end position="85"/>
    </location>
</feature>
<feature type="transmembrane region" description="Helical" evidence="5">
    <location>
        <begin position="129"/>
        <end position="146"/>
    </location>
</feature>
<feature type="transmembrane region" description="Helical" evidence="5">
    <location>
        <begin position="411"/>
        <end position="430"/>
    </location>
</feature>
<gene>
    <name evidence="6" type="ORF">M430DRAFT_145811</name>
</gene>
<feature type="transmembrane region" description="Helical" evidence="5">
    <location>
        <begin position="474"/>
        <end position="493"/>
    </location>
</feature>
<feature type="transmembrane region" description="Helical" evidence="5">
    <location>
        <begin position="187"/>
        <end position="206"/>
    </location>
</feature>
<feature type="transmembrane region" description="Helical" evidence="5">
    <location>
        <begin position="505"/>
        <end position="527"/>
    </location>
</feature>
<evidence type="ECO:0000313" key="6">
    <source>
        <dbReference type="EMBL" id="PSS10710.1"/>
    </source>
</evidence>
<evidence type="ECO:0000256" key="4">
    <source>
        <dbReference type="ARBA" id="ARBA00023136"/>
    </source>
</evidence>
<sequence>MEESELRHGQLDETAIPGTVHLVDLEGTIRGKHASGTDVVLVPTPSADPDDPLNWSLRRKWLATASQGMFTLMVGIASAVVYSVLEPISEDTGLTLGDLNSGTGYMFLFLGWGCLFWQAVALQFGKRPVYLFSMVATLGIMIWVPYTKTNGAWIGSKILQGFVGAPIESLVEISITDIWFTHERGKFMGGYGFMLFGSNFLAPLLAGFINDGQGWKWVMYWCAIFLAVGFVFCFFFMEETNYDRVPLEMVSTPATPGTATPKDTPPSVEADPEKSAAAVDNLAANSDSGVGSVQYTKKTYFQKLALLDKKRDFHLFRMMVRPLLFLSLPSVVYAGFSYGSTLIWFNVLNGTASLILSSPPYNFPSSMVGLAYLSPIIGVAFGSFYAGVIGDRVTLWLARRNGGVLESEYRLWLFWISVILVPGSLILWGVGAQHHVHWFGLIFAMGVIACSNSIGVQLSVSYCIDSYKDLSGEAMVTVIIIRNTMSFAVGYGITPWVTNMGYQNAFLVAAFVGMAQVLSFLAVIKWGKSWRNMTKKRYYKFVKESQLLGTSH</sequence>
<evidence type="ECO:0000256" key="3">
    <source>
        <dbReference type="ARBA" id="ARBA00022989"/>
    </source>
</evidence>
<dbReference type="InterPro" id="IPR036259">
    <property type="entry name" value="MFS_trans_sf"/>
</dbReference>
<dbReference type="SUPFAM" id="SSF103473">
    <property type="entry name" value="MFS general substrate transporter"/>
    <property type="match status" value="1"/>
</dbReference>
<feature type="transmembrane region" description="Helical" evidence="5">
    <location>
        <begin position="158"/>
        <end position="180"/>
    </location>
</feature>
<dbReference type="Pfam" id="PF07690">
    <property type="entry name" value="MFS_1"/>
    <property type="match status" value="1"/>
</dbReference>
<name>A0A2T3ATA4_AMORE</name>
<dbReference type="InterPro" id="IPR011701">
    <property type="entry name" value="MFS"/>
</dbReference>
<dbReference type="GeneID" id="36571057"/>
<dbReference type="Gene3D" id="1.20.1250.20">
    <property type="entry name" value="MFS general substrate transporter like domains"/>
    <property type="match status" value="1"/>
</dbReference>
<dbReference type="RefSeq" id="XP_024717889.1">
    <property type="nucleotide sequence ID" value="XM_024862976.1"/>
</dbReference>
<dbReference type="FunFam" id="1.20.1250.20:FF:000319">
    <property type="entry name" value="MFS transporter, putative"/>
    <property type="match status" value="1"/>
</dbReference>
<feature type="transmembrane region" description="Helical" evidence="5">
    <location>
        <begin position="218"/>
        <end position="237"/>
    </location>
</feature>
<accession>A0A2T3ATA4</accession>
<evidence type="ECO:0000256" key="2">
    <source>
        <dbReference type="ARBA" id="ARBA00022692"/>
    </source>
</evidence>
<feature type="transmembrane region" description="Helical" evidence="5">
    <location>
        <begin position="323"/>
        <end position="347"/>
    </location>
</feature>
<evidence type="ECO:0000256" key="5">
    <source>
        <dbReference type="SAM" id="Phobius"/>
    </source>
</evidence>
<dbReference type="PANTHER" id="PTHR23502:SF30">
    <property type="entry name" value="TRANSPORTER, PUTATIVE (AFU_ORTHOLOGUE AFUA_8G04702)-RELATED"/>
    <property type="match status" value="1"/>
</dbReference>
<dbReference type="OrthoDB" id="5215911at2759"/>
<dbReference type="EMBL" id="KZ679016">
    <property type="protein sequence ID" value="PSS10710.1"/>
    <property type="molecule type" value="Genomic_DNA"/>
</dbReference>
<dbReference type="Proteomes" id="UP000241818">
    <property type="component" value="Unassembled WGS sequence"/>
</dbReference>
<comment type="subcellular location">
    <subcellularLocation>
        <location evidence="1">Membrane</location>
        <topology evidence="1">Multi-pass membrane protein</topology>
    </subcellularLocation>
</comment>
<feature type="transmembrane region" description="Helical" evidence="5">
    <location>
        <begin position="367"/>
        <end position="390"/>
    </location>
</feature>
<feature type="transmembrane region" description="Helical" evidence="5">
    <location>
        <begin position="105"/>
        <end position="122"/>
    </location>
</feature>
<evidence type="ECO:0000256" key="1">
    <source>
        <dbReference type="ARBA" id="ARBA00004141"/>
    </source>
</evidence>
<evidence type="ECO:0008006" key="8">
    <source>
        <dbReference type="Google" id="ProtNLM"/>
    </source>
</evidence>
<dbReference type="GO" id="GO:0022857">
    <property type="term" value="F:transmembrane transporter activity"/>
    <property type="evidence" value="ECO:0007669"/>
    <property type="project" value="InterPro"/>
</dbReference>
<dbReference type="PANTHER" id="PTHR23502">
    <property type="entry name" value="MAJOR FACILITATOR SUPERFAMILY"/>
    <property type="match status" value="1"/>
</dbReference>
<organism evidence="6 7">
    <name type="scientific">Amorphotheca resinae ATCC 22711</name>
    <dbReference type="NCBI Taxonomy" id="857342"/>
    <lineage>
        <taxon>Eukaryota</taxon>
        <taxon>Fungi</taxon>
        <taxon>Dikarya</taxon>
        <taxon>Ascomycota</taxon>
        <taxon>Pezizomycotina</taxon>
        <taxon>Leotiomycetes</taxon>
        <taxon>Helotiales</taxon>
        <taxon>Amorphothecaceae</taxon>
        <taxon>Amorphotheca</taxon>
    </lineage>
</organism>